<dbReference type="RefSeq" id="XP_022310364.1">
    <property type="nucleotide sequence ID" value="XM_022454656.1"/>
</dbReference>
<evidence type="ECO:0000313" key="5">
    <source>
        <dbReference type="RefSeq" id="XP_022310364.1"/>
    </source>
</evidence>
<evidence type="ECO:0000256" key="3">
    <source>
        <dbReference type="SAM" id="SignalP"/>
    </source>
</evidence>
<keyword evidence="2" id="KW-0812">Transmembrane</keyword>
<feature type="chain" id="PRO_5034176357" evidence="3">
    <location>
        <begin position="24"/>
        <end position="159"/>
    </location>
</feature>
<evidence type="ECO:0000256" key="2">
    <source>
        <dbReference type="SAM" id="Phobius"/>
    </source>
</evidence>
<dbReference type="AlphaFoldDB" id="A0A8B8C5H8"/>
<organism evidence="4 5">
    <name type="scientific">Crassostrea virginica</name>
    <name type="common">Eastern oyster</name>
    <dbReference type="NCBI Taxonomy" id="6565"/>
    <lineage>
        <taxon>Eukaryota</taxon>
        <taxon>Metazoa</taxon>
        <taxon>Spiralia</taxon>
        <taxon>Lophotrochozoa</taxon>
        <taxon>Mollusca</taxon>
        <taxon>Bivalvia</taxon>
        <taxon>Autobranchia</taxon>
        <taxon>Pteriomorphia</taxon>
        <taxon>Ostreida</taxon>
        <taxon>Ostreoidea</taxon>
        <taxon>Ostreidae</taxon>
        <taxon>Crassostrea</taxon>
    </lineage>
</organism>
<dbReference type="OrthoDB" id="6097279at2759"/>
<proteinExistence type="predicted"/>
<sequence>MENVRVCAFLVTIISHLPPSAHACEDGGNNDSCWYTFWYVWVALGLFITVLITMVIVYYKHKWSKRRTRVRRIAVVQPQNPPPYEAPSQLPPCYEDALKHSVAVNIPGYHVMDSRPEVIRGHHLVNVTPSATQHSRSNVSRGSQMSLPPQYDHGTGSRS</sequence>
<accession>A0A8B8C5H8</accession>
<feature type="signal peptide" evidence="3">
    <location>
        <begin position="1"/>
        <end position="23"/>
    </location>
</feature>
<name>A0A8B8C5H8_CRAVI</name>
<feature type="transmembrane region" description="Helical" evidence="2">
    <location>
        <begin position="39"/>
        <end position="59"/>
    </location>
</feature>
<protein>
    <submittedName>
        <fullName evidence="5">Uncharacterized protein LOC111115796</fullName>
    </submittedName>
</protein>
<keyword evidence="2" id="KW-1133">Transmembrane helix</keyword>
<dbReference type="Proteomes" id="UP000694844">
    <property type="component" value="Chromosome 9"/>
</dbReference>
<feature type="compositionally biased region" description="Polar residues" evidence="1">
    <location>
        <begin position="127"/>
        <end position="147"/>
    </location>
</feature>
<dbReference type="KEGG" id="cvn:111115796"/>
<keyword evidence="4" id="KW-1185">Reference proteome</keyword>
<evidence type="ECO:0000256" key="1">
    <source>
        <dbReference type="SAM" id="MobiDB-lite"/>
    </source>
</evidence>
<evidence type="ECO:0000313" key="4">
    <source>
        <dbReference type="Proteomes" id="UP000694844"/>
    </source>
</evidence>
<reference evidence="5" key="1">
    <citation type="submission" date="2025-08" db="UniProtKB">
        <authorList>
            <consortium name="RefSeq"/>
        </authorList>
    </citation>
    <scope>IDENTIFICATION</scope>
    <source>
        <tissue evidence="5">Whole sample</tissue>
    </source>
</reference>
<dbReference type="GeneID" id="111115796"/>
<keyword evidence="3" id="KW-0732">Signal</keyword>
<feature type="region of interest" description="Disordered" evidence="1">
    <location>
        <begin position="126"/>
        <end position="159"/>
    </location>
</feature>
<keyword evidence="2" id="KW-0472">Membrane</keyword>
<gene>
    <name evidence="5" type="primary">LOC111115796</name>
</gene>